<reference evidence="2 3" key="1">
    <citation type="journal article" date="2018" name="Front. Microbiol.">
        <title>Genome-Wide Analysis of Corynespora cassiicola Leaf Fall Disease Putative Effectors.</title>
        <authorList>
            <person name="Lopez D."/>
            <person name="Ribeiro S."/>
            <person name="Label P."/>
            <person name="Fumanal B."/>
            <person name="Venisse J.S."/>
            <person name="Kohler A."/>
            <person name="de Oliveira R.R."/>
            <person name="Labutti K."/>
            <person name="Lipzen A."/>
            <person name="Lail K."/>
            <person name="Bauer D."/>
            <person name="Ohm R.A."/>
            <person name="Barry K.W."/>
            <person name="Spatafora J."/>
            <person name="Grigoriev I.V."/>
            <person name="Martin F.M."/>
            <person name="Pujade-Renaud V."/>
        </authorList>
    </citation>
    <scope>NUCLEOTIDE SEQUENCE [LARGE SCALE GENOMIC DNA]</scope>
    <source>
        <strain evidence="2 3">Philippines</strain>
    </source>
</reference>
<dbReference type="OrthoDB" id="3477286at2759"/>
<dbReference type="PANTHER" id="PTHR24148">
    <property type="entry name" value="ANKYRIN REPEAT DOMAIN-CONTAINING PROTEIN 39 HOMOLOG-RELATED"/>
    <property type="match status" value="1"/>
</dbReference>
<dbReference type="EMBL" id="KZ678128">
    <property type="protein sequence ID" value="PSN74563.1"/>
    <property type="molecule type" value="Genomic_DNA"/>
</dbReference>
<name>A0A2T2PA75_CORCC</name>
<dbReference type="Proteomes" id="UP000240883">
    <property type="component" value="Unassembled WGS sequence"/>
</dbReference>
<evidence type="ECO:0000313" key="3">
    <source>
        <dbReference type="Proteomes" id="UP000240883"/>
    </source>
</evidence>
<feature type="compositionally biased region" description="Polar residues" evidence="1">
    <location>
        <begin position="192"/>
        <end position="204"/>
    </location>
</feature>
<evidence type="ECO:0000256" key="1">
    <source>
        <dbReference type="SAM" id="MobiDB-lite"/>
    </source>
</evidence>
<feature type="compositionally biased region" description="Basic residues" evidence="1">
    <location>
        <begin position="15"/>
        <end position="24"/>
    </location>
</feature>
<gene>
    <name evidence="2" type="ORF">BS50DRAFT_627870</name>
</gene>
<evidence type="ECO:0000313" key="2">
    <source>
        <dbReference type="EMBL" id="PSN74563.1"/>
    </source>
</evidence>
<keyword evidence="3" id="KW-1185">Reference proteome</keyword>
<sequence length="505" mass="57298">MSSADESDIDLSASRPRRAGKTSQKHCGQCRREKEEREDKRRLEIRKYEKYQYEPLIKNNVLQLQQFDDLISNEEAGGNWRALLELMQRPWFSRRWKISSSKFAVAVELFVEVETATHRLSEVMKKSQRDKHVPGLFEHVSALGASLLVNATDRLFRDYKEEHRSQISPTTDDKDSDSGFESESELDKAQVVESTKGNRTAMNKSSMRPVLSLEYLVSTLTIFETSVLHDTIYALLAISKDTTPRAARSYAPESAAYARDGLEDQVTFSRIGDDIVDRRDLPLPSWVPHLSNAPYGMLSQAGIPGLKMSRKNAGPLVSLPGSTQRTYSAAETKSIDTRALRFRKRVDLGHYSMYVRGFTLDRIVKVEEVSRNGQIPGEWAELSGWSDIKEQQPPEAFWRTLVGDRGTDGRNPPVYYSRACKESFLKGGYEAGAVVTSGLINYEQNSVVSQFCWRVQAVIWNKAVVKTEKNRLGLIRNDVKEGDFICVLYALSNIKNGNMLKWFVI</sequence>
<feature type="compositionally biased region" description="Basic and acidic residues" evidence="1">
    <location>
        <begin position="162"/>
        <end position="177"/>
    </location>
</feature>
<dbReference type="STRING" id="1448308.A0A2T2PA75"/>
<protein>
    <submittedName>
        <fullName evidence="2">Uncharacterized protein</fullName>
    </submittedName>
</protein>
<accession>A0A2T2PA75</accession>
<dbReference type="AlphaFoldDB" id="A0A2T2PA75"/>
<feature type="region of interest" description="Disordered" evidence="1">
    <location>
        <begin position="162"/>
        <end position="204"/>
    </location>
</feature>
<organism evidence="2 3">
    <name type="scientific">Corynespora cassiicola Philippines</name>
    <dbReference type="NCBI Taxonomy" id="1448308"/>
    <lineage>
        <taxon>Eukaryota</taxon>
        <taxon>Fungi</taxon>
        <taxon>Dikarya</taxon>
        <taxon>Ascomycota</taxon>
        <taxon>Pezizomycotina</taxon>
        <taxon>Dothideomycetes</taxon>
        <taxon>Pleosporomycetidae</taxon>
        <taxon>Pleosporales</taxon>
        <taxon>Corynesporascaceae</taxon>
        <taxon>Corynespora</taxon>
    </lineage>
</organism>
<dbReference type="InterPro" id="IPR052895">
    <property type="entry name" value="HetReg/Transcr_Mod"/>
</dbReference>
<feature type="region of interest" description="Disordered" evidence="1">
    <location>
        <begin position="1"/>
        <end position="36"/>
    </location>
</feature>
<proteinExistence type="predicted"/>
<dbReference type="PANTHER" id="PTHR24148:SF64">
    <property type="entry name" value="HETEROKARYON INCOMPATIBILITY DOMAIN-CONTAINING PROTEIN"/>
    <property type="match status" value="1"/>
</dbReference>